<name>A0ABX8UV38_9BURK</name>
<dbReference type="RefSeq" id="WP_219802289.1">
    <property type="nucleotide sequence ID" value="NZ_CP080096.1"/>
</dbReference>
<proteinExistence type="predicted"/>
<evidence type="ECO:0000313" key="1">
    <source>
        <dbReference type="EMBL" id="QYD72854.1"/>
    </source>
</evidence>
<organism evidence="1 2">
    <name type="scientific">Paraburkholderia edwinii</name>
    <dbReference type="NCBI Taxonomy" id="2861782"/>
    <lineage>
        <taxon>Bacteria</taxon>
        <taxon>Pseudomonadati</taxon>
        <taxon>Pseudomonadota</taxon>
        <taxon>Betaproteobacteria</taxon>
        <taxon>Burkholderiales</taxon>
        <taxon>Burkholderiaceae</taxon>
        <taxon>Paraburkholderia</taxon>
    </lineage>
</organism>
<keyword evidence="2" id="KW-1185">Reference proteome</keyword>
<dbReference type="EMBL" id="CP080096">
    <property type="protein sequence ID" value="QYD72854.1"/>
    <property type="molecule type" value="Genomic_DNA"/>
</dbReference>
<accession>A0ABX8UV38</accession>
<evidence type="ECO:0008006" key="3">
    <source>
        <dbReference type="Google" id="ProtNLM"/>
    </source>
</evidence>
<sequence>MPGIYYAVVEDDPLTSGKGSRVFSALPCGTVQGDDGKRRSLAFIGDKAYCPACDSFGVITYGAGLGDRHRLVDRVNGGRRQAVGGDVVLCKCANHPRVIATYGTSWRINDRGDADANTNAERSSATPAPAVNHWIGFTLTEPGNFEGLRCVAHFADGSQAVGTFDGKNKVRFERADNGDPCARIELLPGDGAGVSGSVTEAFLSAIAR</sequence>
<protein>
    <recommendedName>
        <fullName evidence="3">PAAR motif-containing protein</fullName>
    </recommendedName>
</protein>
<gene>
    <name evidence="1" type="ORF">KZJ38_24510</name>
</gene>
<evidence type="ECO:0000313" key="2">
    <source>
        <dbReference type="Proteomes" id="UP000826462"/>
    </source>
</evidence>
<dbReference type="Proteomes" id="UP000826462">
    <property type="component" value="Chromosome 2"/>
</dbReference>
<reference evidence="1 2" key="1">
    <citation type="submission" date="2021-07" db="EMBL/GenBank/DDBJ databases">
        <title>Paraburkholderia edwinii protects Aspergillus sp. from phenazines by acting as a toxin sponge.</title>
        <authorList>
            <person name="Dahlstrom K.M."/>
            <person name="Newman D.K."/>
        </authorList>
    </citation>
    <scope>NUCLEOTIDE SEQUENCE [LARGE SCALE GENOMIC DNA]</scope>
    <source>
        <strain evidence="1 2">Pe01</strain>
    </source>
</reference>